<comment type="caution">
    <text evidence="12">The sequence shown here is derived from an EMBL/GenBank/DDBJ whole genome shotgun (WGS) entry which is preliminary data.</text>
</comment>
<evidence type="ECO:0000256" key="6">
    <source>
        <dbReference type="ARBA" id="ARBA00022777"/>
    </source>
</evidence>
<keyword evidence="10" id="KW-0812">Transmembrane</keyword>
<evidence type="ECO:0000256" key="1">
    <source>
        <dbReference type="ARBA" id="ARBA00000085"/>
    </source>
</evidence>
<evidence type="ECO:0000256" key="5">
    <source>
        <dbReference type="ARBA" id="ARBA00022741"/>
    </source>
</evidence>
<keyword evidence="6 12" id="KW-0418">Kinase</keyword>
<dbReference type="CDD" id="cd16917">
    <property type="entry name" value="HATPase_UhpB-NarQ-NarX-like"/>
    <property type="match status" value="1"/>
</dbReference>
<feature type="transmembrane region" description="Helical" evidence="10">
    <location>
        <begin position="159"/>
        <end position="179"/>
    </location>
</feature>
<evidence type="ECO:0000256" key="8">
    <source>
        <dbReference type="ARBA" id="ARBA00023012"/>
    </source>
</evidence>
<dbReference type="GO" id="GO:0016301">
    <property type="term" value="F:kinase activity"/>
    <property type="evidence" value="ECO:0007669"/>
    <property type="project" value="UniProtKB-KW"/>
</dbReference>
<keyword evidence="10" id="KW-0472">Membrane</keyword>
<evidence type="ECO:0000256" key="9">
    <source>
        <dbReference type="SAM" id="MobiDB-lite"/>
    </source>
</evidence>
<protein>
    <recommendedName>
        <fullName evidence="2">histidine kinase</fullName>
        <ecNumber evidence="2">2.7.13.3</ecNumber>
    </recommendedName>
</protein>
<evidence type="ECO:0000256" key="3">
    <source>
        <dbReference type="ARBA" id="ARBA00022553"/>
    </source>
</evidence>
<evidence type="ECO:0000256" key="4">
    <source>
        <dbReference type="ARBA" id="ARBA00022679"/>
    </source>
</evidence>
<organism evidence="12 13">
    <name type="scientific">Kibdelosporangium persicum</name>
    <dbReference type="NCBI Taxonomy" id="2698649"/>
    <lineage>
        <taxon>Bacteria</taxon>
        <taxon>Bacillati</taxon>
        <taxon>Actinomycetota</taxon>
        <taxon>Actinomycetes</taxon>
        <taxon>Pseudonocardiales</taxon>
        <taxon>Pseudonocardiaceae</taxon>
        <taxon>Kibdelosporangium</taxon>
    </lineage>
</organism>
<keyword evidence="3" id="KW-0597">Phosphoprotein</keyword>
<feature type="region of interest" description="Disordered" evidence="9">
    <location>
        <begin position="1"/>
        <end position="30"/>
    </location>
</feature>
<gene>
    <name evidence="12" type="ORF">GC106_46480</name>
</gene>
<feature type="transmembrane region" description="Helical" evidence="10">
    <location>
        <begin position="52"/>
        <end position="69"/>
    </location>
</feature>
<evidence type="ECO:0000256" key="10">
    <source>
        <dbReference type="SAM" id="Phobius"/>
    </source>
</evidence>
<keyword evidence="8" id="KW-0902">Two-component regulatory system</keyword>
<dbReference type="InterPro" id="IPR050482">
    <property type="entry name" value="Sensor_HK_TwoCompSys"/>
</dbReference>
<keyword evidence="5" id="KW-0547">Nucleotide-binding</keyword>
<dbReference type="EC" id="2.7.13.3" evidence="2"/>
<dbReference type="EMBL" id="JAAATY010000014">
    <property type="protein sequence ID" value="NRN67408.1"/>
    <property type="molecule type" value="Genomic_DNA"/>
</dbReference>
<dbReference type="SUPFAM" id="SSF55874">
    <property type="entry name" value="ATPase domain of HSP90 chaperone/DNA topoisomerase II/histidine kinase"/>
    <property type="match status" value="1"/>
</dbReference>
<dbReference type="PANTHER" id="PTHR24421:SF10">
    <property type="entry name" value="NITRATE_NITRITE SENSOR PROTEIN NARQ"/>
    <property type="match status" value="1"/>
</dbReference>
<keyword evidence="10" id="KW-1133">Transmembrane helix</keyword>
<reference evidence="12 13" key="1">
    <citation type="submission" date="2020-01" db="EMBL/GenBank/DDBJ databases">
        <title>Kibdelosporangium persica a novel Actinomycetes from a hot desert in Iran.</title>
        <authorList>
            <person name="Safaei N."/>
            <person name="Zaburannyi N."/>
            <person name="Mueller R."/>
            <person name="Wink J."/>
        </authorList>
    </citation>
    <scope>NUCLEOTIDE SEQUENCE [LARGE SCALE GENOMIC DNA]</scope>
    <source>
        <strain evidence="12 13">4NS15</strain>
    </source>
</reference>
<dbReference type="Pfam" id="PF07730">
    <property type="entry name" value="HisKA_3"/>
    <property type="match status" value="1"/>
</dbReference>
<evidence type="ECO:0000313" key="12">
    <source>
        <dbReference type="EMBL" id="NRN67408.1"/>
    </source>
</evidence>
<dbReference type="Gene3D" id="1.20.5.1930">
    <property type="match status" value="1"/>
</dbReference>
<evidence type="ECO:0000259" key="11">
    <source>
        <dbReference type="Pfam" id="PF07730"/>
    </source>
</evidence>
<evidence type="ECO:0000256" key="2">
    <source>
        <dbReference type="ARBA" id="ARBA00012438"/>
    </source>
</evidence>
<feature type="domain" description="Signal transduction histidine kinase subgroup 3 dimerisation and phosphoacceptor" evidence="11">
    <location>
        <begin position="191"/>
        <end position="256"/>
    </location>
</feature>
<feature type="transmembrane region" description="Helical" evidence="10">
    <location>
        <begin position="135"/>
        <end position="153"/>
    </location>
</feature>
<keyword evidence="13" id="KW-1185">Reference proteome</keyword>
<keyword evidence="4" id="KW-0808">Transferase</keyword>
<accession>A0ABX2F9B5</accession>
<evidence type="ECO:0000313" key="13">
    <source>
        <dbReference type="Proteomes" id="UP000763557"/>
    </source>
</evidence>
<evidence type="ECO:0000256" key="7">
    <source>
        <dbReference type="ARBA" id="ARBA00022840"/>
    </source>
</evidence>
<keyword evidence="7" id="KW-0067">ATP-binding</keyword>
<dbReference type="Proteomes" id="UP000763557">
    <property type="component" value="Unassembled WGS sequence"/>
</dbReference>
<dbReference type="InterPro" id="IPR036890">
    <property type="entry name" value="HATPase_C_sf"/>
</dbReference>
<proteinExistence type="predicted"/>
<dbReference type="PANTHER" id="PTHR24421">
    <property type="entry name" value="NITRATE/NITRITE SENSOR PROTEIN NARX-RELATED"/>
    <property type="match status" value="1"/>
</dbReference>
<name>A0ABX2F9B5_9PSEU</name>
<sequence>MVSRITLARRDTAADPPSGRDSGQSGEFSASPGYRARVVPAWLDQFFDRRAIPLRLLVLVAVATSYFLFMSTPNGLDLVLVSLAVTAMAAGPRWPLAVVLTQAGLLALATSADASHLTLKVLAGVALFELAMRRSGWPLLVAAVAVTAVYGLYRPDDVPGLVFRAVMVIGGPILLGTYVRSVRQLAQAEVRTSVARELHDLVAHHVSSIVLRVKVARQVLAPSDERLRQVLDDVHETGVAALADLRQLVTVLRDPDQTFVDPESLPSAVEAAVARARKAGLRVDASVDPALAQLDPTRGLTVLRFAQEGLANVAKHAGTAARTRLATSVSGEVVRLEIRDDGGDFSVAGRDEPGHGLTGLRERVEMLGGTLEAGAHGHGWRLLAVMPVHS</sequence>
<comment type="catalytic activity">
    <reaction evidence="1">
        <text>ATP + protein L-histidine = ADP + protein N-phospho-L-histidine.</text>
        <dbReference type="EC" id="2.7.13.3"/>
    </reaction>
</comment>
<dbReference type="Gene3D" id="3.30.565.10">
    <property type="entry name" value="Histidine kinase-like ATPase, C-terminal domain"/>
    <property type="match status" value="1"/>
</dbReference>
<dbReference type="InterPro" id="IPR011712">
    <property type="entry name" value="Sig_transdc_His_kin_sub3_dim/P"/>
</dbReference>